<reference evidence="2 3" key="1">
    <citation type="journal article" date="2017" name="Genome Biol.">
        <title>New reference genome sequences of hot pepper reveal the massive evolution of plant disease-resistance genes by retroduplication.</title>
        <authorList>
            <person name="Kim S."/>
            <person name="Park J."/>
            <person name="Yeom S.I."/>
            <person name="Kim Y.M."/>
            <person name="Seo E."/>
            <person name="Kim K.T."/>
            <person name="Kim M.S."/>
            <person name="Lee J.M."/>
            <person name="Cheong K."/>
            <person name="Shin H.S."/>
            <person name="Kim S.B."/>
            <person name="Han K."/>
            <person name="Lee J."/>
            <person name="Park M."/>
            <person name="Lee H.A."/>
            <person name="Lee H.Y."/>
            <person name="Lee Y."/>
            <person name="Oh S."/>
            <person name="Lee J.H."/>
            <person name="Choi E."/>
            <person name="Choi E."/>
            <person name="Lee S.E."/>
            <person name="Jeon J."/>
            <person name="Kim H."/>
            <person name="Choi G."/>
            <person name="Song H."/>
            <person name="Lee J."/>
            <person name="Lee S.C."/>
            <person name="Kwon J.K."/>
            <person name="Lee H.Y."/>
            <person name="Koo N."/>
            <person name="Hong Y."/>
            <person name="Kim R.W."/>
            <person name="Kang W.H."/>
            <person name="Huh J.H."/>
            <person name="Kang B.C."/>
            <person name="Yang T.J."/>
            <person name="Lee Y.H."/>
            <person name="Bennetzen J.L."/>
            <person name="Choi D."/>
        </authorList>
    </citation>
    <scope>NUCLEOTIDE SEQUENCE [LARGE SCALE GENOMIC DNA]</scope>
    <source>
        <strain evidence="3">cv. PBC81</strain>
    </source>
</reference>
<organism evidence="2 3">
    <name type="scientific">Capsicum baccatum</name>
    <name type="common">Peruvian pepper</name>
    <dbReference type="NCBI Taxonomy" id="33114"/>
    <lineage>
        <taxon>Eukaryota</taxon>
        <taxon>Viridiplantae</taxon>
        <taxon>Streptophyta</taxon>
        <taxon>Embryophyta</taxon>
        <taxon>Tracheophyta</taxon>
        <taxon>Spermatophyta</taxon>
        <taxon>Magnoliopsida</taxon>
        <taxon>eudicotyledons</taxon>
        <taxon>Gunneridae</taxon>
        <taxon>Pentapetalae</taxon>
        <taxon>asterids</taxon>
        <taxon>lamiids</taxon>
        <taxon>Solanales</taxon>
        <taxon>Solanaceae</taxon>
        <taxon>Solanoideae</taxon>
        <taxon>Capsiceae</taxon>
        <taxon>Capsicum</taxon>
    </lineage>
</organism>
<name>A0A2G2W6U9_CAPBA</name>
<feature type="region of interest" description="Disordered" evidence="1">
    <location>
        <begin position="54"/>
        <end position="81"/>
    </location>
</feature>
<dbReference type="AlphaFoldDB" id="A0A2G2W6U9"/>
<dbReference type="Proteomes" id="UP000224567">
    <property type="component" value="Unassembled WGS sequence"/>
</dbReference>
<comment type="caution">
    <text evidence="2">The sequence shown here is derived from an EMBL/GenBank/DDBJ whole genome shotgun (WGS) entry which is preliminary data.</text>
</comment>
<dbReference type="OrthoDB" id="1313828at2759"/>
<proteinExistence type="predicted"/>
<gene>
    <name evidence="2" type="ORF">CQW23_19773</name>
</gene>
<evidence type="ECO:0000256" key="1">
    <source>
        <dbReference type="SAM" id="MobiDB-lite"/>
    </source>
</evidence>
<evidence type="ECO:0000313" key="2">
    <source>
        <dbReference type="EMBL" id="PHT40919.1"/>
    </source>
</evidence>
<protein>
    <submittedName>
        <fullName evidence="2">Uncharacterized protein</fullName>
    </submittedName>
</protein>
<dbReference type="EMBL" id="MLFT02000008">
    <property type="protein sequence ID" value="PHT40919.1"/>
    <property type="molecule type" value="Genomic_DNA"/>
</dbReference>
<sequence length="115" mass="13265">MTFIQLIIPVEFAHHAITYLGQLGLLQLHDVLISLNRYLQCIEDLRQTLPEDRRNLPLSQEQNERMHVVGGPMRPPRPPQSLLISHGVYGRDMTKDPSSDEDDKDYYVDNAPLRC</sequence>
<accession>A0A2G2W6U9</accession>
<evidence type="ECO:0000313" key="3">
    <source>
        <dbReference type="Proteomes" id="UP000224567"/>
    </source>
</evidence>
<reference evidence="3" key="2">
    <citation type="journal article" date="2017" name="J. Anim. Genet.">
        <title>Multiple reference genome sequences of hot pepper reveal the massive evolution of plant disease resistance genes by retroduplication.</title>
        <authorList>
            <person name="Kim S."/>
            <person name="Park J."/>
            <person name="Yeom S.-I."/>
            <person name="Kim Y.-M."/>
            <person name="Seo E."/>
            <person name="Kim K.-T."/>
            <person name="Kim M.-S."/>
            <person name="Lee J.M."/>
            <person name="Cheong K."/>
            <person name="Shin H.-S."/>
            <person name="Kim S.-B."/>
            <person name="Han K."/>
            <person name="Lee J."/>
            <person name="Park M."/>
            <person name="Lee H.-A."/>
            <person name="Lee H.-Y."/>
            <person name="Lee Y."/>
            <person name="Oh S."/>
            <person name="Lee J.H."/>
            <person name="Choi E."/>
            <person name="Choi E."/>
            <person name="Lee S.E."/>
            <person name="Jeon J."/>
            <person name="Kim H."/>
            <person name="Choi G."/>
            <person name="Song H."/>
            <person name="Lee J."/>
            <person name="Lee S.-C."/>
            <person name="Kwon J.-K."/>
            <person name="Lee H.-Y."/>
            <person name="Koo N."/>
            <person name="Hong Y."/>
            <person name="Kim R.W."/>
            <person name="Kang W.-H."/>
            <person name="Huh J.H."/>
            <person name="Kang B.-C."/>
            <person name="Yang T.-J."/>
            <person name="Lee Y.-H."/>
            <person name="Bennetzen J.L."/>
            <person name="Choi D."/>
        </authorList>
    </citation>
    <scope>NUCLEOTIDE SEQUENCE [LARGE SCALE GENOMIC DNA]</scope>
    <source>
        <strain evidence="3">cv. PBC81</strain>
    </source>
</reference>
<dbReference type="STRING" id="33114.A0A2G2W6U9"/>
<keyword evidence="3" id="KW-1185">Reference proteome</keyword>